<name>A0A5Q2MBR7_9ACTN</name>
<sequence length="145" mass="15438">MTATNLVAELAKKSGLVWIAYGGRTHAVWHEWVGDAVCVVSGGGEQRLPGIADQSSVRLLLRSKTTRALAAEADARVEIVPPGSEHWDPVTTALKAGRLNLSDSDRAIERWAAESVVVRLVPTDRVVVASDVDDTLHPTAPPLSG</sequence>
<gene>
    <name evidence="1" type="ORF">GEV26_03650</name>
</gene>
<dbReference type="KEGG" id="aef:GEV26_03650"/>
<reference evidence="1 2" key="1">
    <citation type="submission" date="2019-11" db="EMBL/GenBank/DDBJ databases">
        <authorList>
            <person name="Li J."/>
        </authorList>
    </citation>
    <scope>NUCLEOTIDE SEQUENCE [LARGE SCALE GENOMIC DNA]</scope>
    <source>
        <strain evidence="1 2">MF47</strain>
    </source>
</reference>
<dbReference type="EMBL" id="CP045737">
    <property type="protein sequence ID" value="QGG40534.1"/>
    <property type="molecule type" value="Genomic_DNA"/>
</dbReference>
<accession>A0A5Q2MBR7</accession>
<dbReference type="AlphaFoldDB" id="A0A5Q2MBR7"/>
<dbReference type="InterPro" id="IPR012349">
    <property type="entry name" value="Split_barrel_FMN-bd"/>
</dbReference>
<dbReference type="RefSeq" id="WP_153651805.1">
    <property type="nucleotide sequence ID" value="NZ_CP045737.1"/>
</dbReference>
<organism evidence="1 2">
    <name type="scientific">Aeromicrobium yanjiei</name>
    <dbReference type="NCBI Taxonomy" id="2662028"/>
    <lineage>
        <taxon>Bacteria</taxon>
        <taxon>Bacillati</taxon>
        <taxon>Actinomycetota</taxon>
        <taxon>Actinomycetes</taxon>
        <taxon>Propionibacteriales</taxon>
        <taxon>Nocardioidaceae</taxon>
        <taxon>Aeromicrobium</taxon>
    </lineage>
</organism>
<proteinExistence type="predicted"/>
<keyword evidence="2" id="KW-1185">Reference proteome</keyword>
<dbReference type="Gene3D" id="2.30.110.10">
    <property type="entry name" value="Electron Transport, Fmn-binding Protein, Chain A"/>
    <property type="match status" value="1"/>
</dbReference>
<protein>
    <submittedName>
        <fullName evidence="1">Uncharacterized protein</fullName>
    </submittedName>
</protein>
<dbReference type="Proteomes" id="UP000392064">
    <property type="component" value="Chromosome"/>
</dbReference>
<evidence type="ECO:0000313" key="2">
    <source>
        <dbReference type="Proteomes" id="UP000392064"/>
    </source>
</evidence>
<evidence type="ECO:0000313" key="1">
    <source>
        <dbReference type="EMBL" id="QGG40534.1"/>
    </source>
</evidence>